<dbReference type="PROSITE" id="PS00369">
    <property type="entry name" value="PTS_HPR_HIS"/>
    <property type="match status" value="1"/>
</dbReference>
<dbReference type="SUPFAM" id="SSF55594">
    <property type="entry name" value="HPr-like"/>
    <property type="match status" value="1"/>
</dbReference>
<dbReference type="GO" id="GO:0005737">
    <property type="term" value="C:cytoplasm"/>
    <property type="evidence" value="ECO:0007669"/>
    <property type="project" value="UniProtKB-SubCell"/>
</dbReference>
<gene>
    <name evidence="7" type="primary">crh</name>
    <name evidence="7" type="ORF">NCTC13079_01388</name>
</gene>
<dbReference type="PANTHER" id="PTHR33705">
    <property type="entry name" value="PHOSPHOCARRIER PROTEIN HPR"/>
    <property type="match status" value="1"/>
</dbReference>
<dbReference type="Gene3D" id="3.30.1340.10">
    <property type="entry name" value="HPr-like"/>
    <property type="match status" value="1"/>
</dbReference>
<dbReference type="AlphaFoldDB" id="A0A448V318"/>
<evidence type="ECO:0000256" key="5">
    <source>
        <dbReference type="ARBA" id="ARBA00022683"/>
    </source>
</evidence>
<sequence>MKESKVTLQNEEGLHARAAALFVRKANQFASEITILRNGEEVNGKSIIGIMSLGVFSGQEIVLRADGADEDEAVEGLVAFVKEEL</sequence>
<proteinExistence type="predicted"/>
<dbReference type="CDD" id="cd00367">
    <property type="entry name" value="PTS-HPr_like"/>
    <property type="match status" value="1"/>
</dbReference>
<dbReference type="PRINTS" id="PR00107">
    <property type="entry name" value="PHOSPHOCPHPR"/>
</dbReference>
<reference evidence="7 8" key="1">
    <citation type="submission" date="2018-12" db="EMBL/GenBank/DDBJ databases">
        <authorList>
            <consortium name="Pathogen Informatics"/>
        </authorList>
    </citation>
    <scope>NUCLEOTIDE SEQUENCE [LARGE SCALE GENOMIC DNA]</scope>
    <source>
        <strain evidence="7 8">NCTC13079</strain>
    </source>
</reference>
<comment type="function">
    <text evidence="1">General (non sugar-specific) component of the phosphoenolpyruvate-dependent sugar phosphotransferase system (sugar PTS). This major carbohydrate active-transport system catalyzes the phosphorylation of incoming sugar substrates concomitantly with their translocation across the cell membrane. The phosphoryl group from phosphoenolpyruvate (PEP) is transferred to the phosphoryl carrier protein HPr by enzyme I. Phospho-HPr then transfers it to the PTS EIIA domain.</text>
</comment>
<dbReference type="NCBIfam" id="TIGR01003">
    <property type="entry name" value="PTS_HPr_family"/>
    <property type="match status" value="1"/>
</dbReference>
<accession>A0A448V318</accession>
<dbReference type="InterPro" id="IPR002114">
    <property type="entry name" value="PTS_HPr_Ser_P_site"/>
</dbReference>
<dbReference type="GO" id="GO:0009401">
    <property type="term" value="P:phosphoenolpyruvate-dependent sugar phosphotransferase system"/>
    <property type="evidence" value="ECO:0007669"/>
    <property type="project" value="UniProtKB-KW"/>
</dbReference>
<dbReference type="PANTHER" id="PTHR33705:SF2">
    <property type="entry name" value="PHOSPHOCARRIER PROTEIN NPR"/>
    <property type="match status" value="1"/>
</dbReference>
<dbReference type="PROSITE" id="PS00589">
    <property type="entry name" value="PTS_HPR_SER"/>
    <property type="match status" value="1"/>
</dbReference>
<dbReference type="Pfam" id="PF00381">
    <property type="entry name" value="PTS-HPr"/>
    <property type="match status" value="1"/>
</dbReference>
<dbReference type="OrthoDB" id="9809047at2"/>
<dbReference type="KEGG" id="piv:NCTC13079_01388"/>
<evidence type="ECO:0000256" key="3">
    <source>
        <dbReference type="ARBA" id="ARBA00020422"/>
    </source>
</evidence>
<evidence type="ECO:0000313" key="8">
    <source>
        <dbReference type="Proteomes" id="UP000269544"/>
    </source>
</evidence>
<dbReference type="InterPro" id="IPR000032">
    <property type="entry name" value="HPr-like"/>
</dbReference>
<keyword evidence="5" id="KW-0598">Phosphotransferase system</keyword>
<evidence type="ECO:0000256" key="1">
    <source>
        <dbReference type="ARBA" id="ARBA00003681"/>
    </source>
</evidence>
<dbReference type="PROSITE" id="PS51350">
    <property type="entry name" value="PTS_HPR_DOM"/>
    <property type="match status" value="1"/>
</dbReference>
<dbReference type="RefSeq" id="WP_126466092.1">
    <property type="nucleotide sequence ID" value="NZ_JAUSWF010000007.1"/>
</dbReference>
<protein>
    <recommendedName>
        <fullName evidence="3">Phosphocarrier protein HPr</fullName>
    </recommendedName>
</protein>
<name>A0A448V318_9FIRM</name>
<keyword evidence="4" id="KW-0963">Cytoplasm</keyword>
<feature type="domain" description="HPr" evidence="6">
    <location>
        <begin position="1"/>
        <end position="85"/>
    </location>
</feature>
<organism evidence="7 8">
    <name type="scientific">Aedoeadaptatus ivorii</name>
    <dbReference type="NCBI Taxonomy" id="54006"/>
    <lineage>
        <taxon>Bacteria</taxon>
        <taxon>Bacillati</taxon>
        <taxon>Bacillota</taxon>
        <taxon>Tissierellia</taxon>
        <taxon>Tissierellales</taxon>
        <taxon>Peptoniphilaceae</taxon>
        <taxon>Aedoeadaptatus</taxon>
    </lineage>
</organism>
<keyword evidence="8" id="KW-1185">Reference proteome</keyword>
<dbReference type="InterPro" id="IPR050399">
    <property type="entry name" value="HPr"/>
</dbReference>
<dbReference type="InterPro" id="IPR001020">
    <property type="entry name" value="PTS_HPr_His_P_site"/>
</dbReference>
<dbReference type="EMBL" id="LR134523">
    <property type="protein sequence ID" value="VEJ36185.1"/>
    <property type="molecule type" value="Genomic_DNA"/>
</dbReference>
<evidence type="ECO:0000259" key="6">
    <source>
        <dbReference type="PROSITE" id="PS51350"/>
    </source>
</evidence>
<comment type="subcellular location">
    <subcellularLocation>
        <location evidence="2">Cytoplasm</location>
    </subcellularLocation>
</comment>
<evidence type="ECO:0000313" key="7">
    <source>
        <dbReference type="EMBL" id="VEJ36185.1"/>
    </source>
</evidence>
<dbReference type="Proteomes" id="UP000269544">
    <property type="component" value="Chromosome"/>
</dbReference>
<evidence type="ECO:0000256" key="2">
    <source>
        <dbReference type="ARBA" id="ARBA00004496"/>
    </source>
</evidence>
<dbReference type="InterPro" id="IPR035895">
    <property type="entry name" value="HPr-like_sf"/>
</dbReference>
<evidence type="ECO:0000256" key="4">
    <source>
        <dbReference type="ARBA" id="ARBA00022490"/>
    </source>
</evidence>